<dbReference type="InterPro" id="IPR006665">
    <property type="entry name" value="OmpA-like"/>
</dbReference>
<dbReference type="PROSITE" id="PS01068">
    <property type="entry name" value="OMPA_1"/>
    <property type="match status" value="1"/>
</dbReference>
<evidence type="ECO:0000256" key="1">
    <source>
        <dbReference type="ARBA" id="ARBA00004442"/>
    </source>
</evidence>
<organism evidence="7 8">
    <name type="scientific">Geofilum rubicundum JCM 15548</name>
    <dbReference type="NCBI Taxonomy" id="1236989"/>
    <lineage>
        <taxon>Bacteria</taxon>
        <taxon>Pseudomonadati</taxon>
        <taxon>Bacteroidota</taxon>
        <taxon>Bacteroidia</taxon>
        <taxon>Marinilabiliales</taxon>
        <taxon>Marinilabiliaceae</taxon>
        <taxon>Geofilum</taxon>
    </lineage>
</organism>
<dbReference type="Proteomes" id="UP000032900">
    <property type="component" value="Unassembled WGS sequence"/>
</dbReference>
<evidence type="ECO:0000256" key="2">
    <source>
        <dbReference type="ARBA" id="ARBA00023136"/>
    </source>
</evidence>
<evidence type="ECO:0000313" key="8">
    <source>
        <dbReference type="Proteomes" id="UP000032900"/>
    </source>
</evidence>
<protein>
    <submittedName>
        <fullName evidence="7">OmpA/MotB domain protein</fullName>
    </submittedName>
</protein>
<evidence type="ECO:0000259" key="6">
    <source>
        <dbReference type="PROSITE" id="PS51123"/>
    </source>
</evidence>
<comment type="caution">
    <text evidence="7">The sequence shown here is derived from an EMBL/GenBank/DDBJ whole genome shotgun (WGS) entry which is preliminary data.</text>
</comment>
<dbReference type="EMBL" id="BAZW01000038">
    <property type="protein sequence ID" value="GAO31129.1"/>
    <property type="molecule type" value="Genomic_DNA"/>
</dbReference>
<dbReference type="SUPFAM" id="SSF103088">
    <property type="entry name" value="OmpA-like"/>
    <property type="match status" value="1"/>
</dbReference>
<accession>A0A0E9M0V5</accession>
<evidence type="ECO:0000256" key="5">
    <source>
        <dbReference type="SAM" id="MobiDB-lite"/>
    </source>
</evidence>
<dbReference type="PANTHER" id="PTHR30329:SF21">
    <property type="entry name" value="LIPOPROTEIN YIAD-RELATED"/>
    <property type="match status" value="1"/>
</dbReference>
<evidence type="ECO:0000256" key="3">
    <source>
        <dbReference type="ARBA" id="ARBA00023237"/>
    </source>
</evidence>
<reference evidence="7 8" key="1">
    <citation type="journal article" date="2015" name="Microbes Environ.">
        <title>Distribution and evolution of nitrogen fixation genes in the phylum bacteroidetes.</title>
        <authorList>
            <person name="Inoue J."/>
            <person name="Oshima K."/>
            <person name="Suda W."/>
            <person name="Sakamoto M."/>
            <person name="Iino T."/>
            <person name="Noda S."/>
            <person name="Hongoh Y."/>
            <person name="Hattori M."/>
            <person name="Ohkuma M."/>
        </authorList>
    </citation>
    <scope>NUCLEOTIDE SEQUENCE [LARGE SCALE GENOMIC DNA]</scope>
    <source>
        <strain evidence="7">JCM 15548</strain>
    </source>
</reference>
<dbReference type="AlphaFoldDB" id="A0A0E9M0V5"/>
<dbReference type="PRINTS" id="PR01021">
    <property type="entry name" value="OMPADOMAIN"/>
</dbReference>
<dbReference type="InterPro" id="IPR036737">
    <property type="entry name" value="OmpA-like_sf"/>
</dbReference>
<dbReference type="InterPro" id="IPR006690">
    <property type="entry name" value="OMPA-like_CS"/>
</dbReference>
<evidence type="ECO:0000313" key="7">
    <source>
        <dbReference type="EMBL" id="GAO31129.1"/>
    </source>
</evidence>
<dbReference type="Pfam" id="PF13488">
    <property type="entry name" value="Gly-zipper_Omp"/>
    <property type="match status" value="1"/>
</dbReference>
<feature type="region of interest" description="Disordered" evidence="5">
    <location>
        <begin position="175"/>
        <end position="194"/>
    </location>
</feature>
<dbReference type="PANTHER" id="PTHR30329">
    <property type="entry name" value="STATOR ELEMENT OF FLAGELLAR MOTOR COMPLEX"/>
    <property type="match status" value="1"/>
</dbReference>
<dbReference type="Gene3D" id="3.30.1330.60">
    <property type="entry name" value="OmpA-like domain"/>
    <property type="match status" value="1"/>
</dbReference>
<dbReference type="Pfam" id="PF00691">
    <property type="entry name" value="OmpA"/>
    <property type="match status" value="1"/>
</dbReference>
<feature type="domain" description="OmpA-like" evidence="6">
    <location>
        <begin position="91"/>
        <end position="208"/>
    </location>
</feature>
<keyword evidence="2 4" id="KW-0472">Membrane</keyword>
<dbReference type="GO" id="GO:0009279">
    <property type="term" value="C:cell outer membrane"/>
    <property type="evidence" value="ECO:0007669"/>
    <property type="project" value="UniProtKB-SubCell"/>
</dbReference>
<keyword evidence="8" id="KW-1185">Reference proteome</keyword>
<sequence>MRYFLMMMVMSALVLTGCKSLTGTQKGAAIGTAGGAAAGAIIGRTAGNTAVGAVVGATVGGVTGAIIGNKMDKQAEEMKAQLPDANVERVGEGIIVELSNNILFGFDSYELSSTARTNLNKMITVFDTYPDTDIEVQGHTDSSGSDTYNQDLSERRANAVTSYLVNRGVSSSRLTTVGYGETSPKYSNDTEEGRAQNRRVEFIITANEKMKREAEREASN</sequence>
<name>A0A0E9M0V5_9BACT</name>
<gene>
    <name evidence="7" type="ORF">JCM15548_13466</name>
</gene>
<proteinExistence type="predicted"/>
<dbReference type="InterPro" id="IPR050330">
    <property type="entry name" value="Bact_OuterMem_StrucFunc"/>
</dbReference>
<dbReference type="PROSITE" id="PS51257">
    <property type="entry name" value="PROKAR_LIPOPROTEIN"/>
    <property type="match status" value="1"/>
</dbReference>
<dbReference type="PROSITE" id="PS51123">
    <property type="entry name" value="OMPA_2"/>
    <property type="match status" value="1"/>
</dbReference>
<evidence type="ECO:0000256" key="4">
    <source>
        <dbReference type="PROSITE-ProRule" id="PRU00473"/>
    </source>
</evidence>
<dbReference type="CDD" id="cd07185">
    <property type="entry name" value="OmpA_C-like"/>
    <property type="match status" value="1"/>
</dbReference>
<dbReference type="InterPro" id="IPR006664">
    <property type="entry name" value="OMP_bac"/>
</dbReference>
<dbReference type="InterPro" id="IPR039567">
    <property type="entry name" value="Gly-zipper"/>
</dbReference>
<dbReference type="STRING" id="1236989.JCM15548_13466"/>
<comment type="subcellular location">
    <subcellularLocation>
        <location evidence="1">Cell outer membrane</location>
    </subcellularLocation>
</comment>
<keyword evidence="3" id="KW-0998">Cell outer membrane</keyword>